<comment type="caution">
    <text evidence="1">The sequence shown here is derived from an EMBL/GenBank/DDBJ whole genome shotgun (WGS) entry which is preliminary data.</text>
</comment>
<evidence type="ECO:0000313" key="2">
    <source>
        <dbReference type="Proteomes" id="UP000828390"/>
    </source>
</evidence>
<proteinExistence type="predicted"/>
<dbReference type="AlphaFoldDB" id="A0A9D4GQP0"/>
<sequence length="91" mass="10196">MIYDLWLKTLNMGSAVMGKNMGTFPPQLQNQLEITVLEPYSPMYKPVNHVEDYIGRKGIPTINDQLQNNELHSSSLPVGQGESMMPGFVDV</sequence>
<protein>
    <submittedName>
        <fullName evidence="1">Uncharacterized protein</fullName>
    </submittedName>
</protein>
<organism evidence="1 2">
    <name type="scientific">Dreissena polymorpha</name>
    <name type="common">Zebra mussel</name>
    <name type="synonym">Mytilus polymorpha</name>
    <dbReference type="NCBI Taxonomy" id="45954"/>
    <lineage>
        <taxon>Eukaryota</taxon>
        <taxon>Metazoa</taxon>
        <taxon>Spiralia</taxon>
        <taxon>Lophotrochozoa</taxon>
        <taxon>Mollusca</taxon>
        <taxon>Bivalvia</taxon>
        <taxon>Autobranchia</taxon>
        <taxon>Heteroconchia</taxon>
        <taxon>Euheterodonta</taxon>
        <taxon>Imparidentia</taxon>
        <taxon>Neoheterodontei</taxon>
        <taxon>Myida</taxon>
        <taxon>Dreissenoidea</taxon>
        <taxon>Dreissenidae</taxon>
        <taxon>Dreissena</taxon>
    </lineage>
</organism>
<name>A0A9D4GQP0_DREPO</name>
<reference evidence="1" key="2">
    <citation type="submission" date="2020-11" db="EMBL/GenBank/DDBJ databases">
        <authorList>
            <person name="McCartney M.A."/>
            <person name="Auch B."/>
            <person name="Kono T."/>
            <person name="Mallez S."/>
            <person name="Becker A."/>
            <person name="Gohl D.M."/>
            <person name="Silverstein K.A.T."/>
            <person name="Koren S."/>
            <person name="Bechman K.B."/>
            <person name="Herman A."/>
            <person name="Abrahante J.E."/>
            <person name="Garbe J."/>
        </authorList>
    </citation>
    <scope>NUCLEOTIDE SEQUENCE</scope>
    <source>
        <strain evidence="1">Duluth1</strain>
        <tissue evidence="1">Whole animal</tissue>
    </source>
</reference>
<accession>A0A9D4GQP0</accession>
<dbReference type="EMBL" id="JAIWYP010000005">
    <property type="protein sequence ID" value="KAH3819660.1"/>
    <property type="molecule type" value="Genomic_DNA"/>
</dbReference>
<dbReference type="Proteomes" id="UP000828390">
    <property type="component" value="Unassembled WGS sequence"/>
</dbReference>
<reference evidence="1" key="1">
    <citation type="journal article" date="2019" name="bioRxiv">
        <title>The Genome of the Zebra Mussel, Dreissena polymorpha: A Resource for Invasive Species Research.</title>
        <authorList>
            <person name="McCartney M.A."/>
            <person name="Auch B."/>
            <person name="Kono T."/>
            <person name="Mallez S."/>
            <person name="Zhang Y."/>
            <person name="Obille A."/>
            <person name="Becker A."/>
            <person name="Abrahante J.E."/>
            <person name="Garbe J."/>
            <person name="Badalamenti J.P."/>
            <person name="Herman A."/>
            <person name="Mangelson H."/>
            <person name="Liachko I."/>
            <person name="Sullivan S."/>
            <person name="Sone E.D."/>
            <person name="Koren S."/>
            <person name="Silverstein K.A.T."/>
            <person name="Beckman K.B."/>
            <person name="Gohl D.M."/>
        </authorList>
    </citation>
    <scope>NUCLEOTIDE SEQUENCE</scope>
    <source>
        <strain evidence="1">Duluth1</strain>
        <tissue evidence="1">Whole animal</tissue>
    </source>
</reference>
<evidence type="ECO:0000313" key="1">
    <source>
        <dbReference type="EMBL" id="KAH3819660.1"/>
    </source>
</evidence>
<gene>
    <name evidence="1" type="ORF">DPMN_121402</name>
</gene>
<keyword evidence="2" id="KW-1185">Reference proteome</keyword>